<keyword evidence="5" id="KW-0808">Transferase</keyword>
<dbReference type="EMBL" id="JAEKNQ010000063">
    <property type="protein sequence ID" value="MBJ7604641.1"/>
    <property type="molecule type" value="Genomic_DNA"/>
</dbReference>
<dbReference type="CDD" id="cd17767">
    <property type="entry name" value="UP_EcUdp-like"/>
    <property type="match status" value="1"/>
</dbReference>
<accession>A0A934NDJ4</accession>
<evidence type="ECO:0000256" key="2">
    <source>
        <dbReference type="ARBA" id="ARBA00011888"/>
    </source>
</evidence>
<evidence type="ECO:0000256" key="3">
    <source>
        <dbReference type="ARBA" id="ARBA00021980"/>
    </source>
</evidence>
<dbReference type="GO" id="GO:0005829">
    <property type="term" value="C:cytosol"/>
    <property type="evidence" value="ECO:0007669"/>
    <property type="project" value="TreeGrafter"/>
</dbReference>
<evidence type="ECO:0000313" key="9">
    <source>
        <dbReference type="Proteomes" id="UP000620075"/>
    </source>
</evidence>
<dbReference type="AlphaFoldDB" id="A0A934NDJ4"/>
<dbReference type="Pfam" id="PF01048">
    <property type="entry name" value="PNP_UDP_1"/>
    <property type="match status" value="1"/>
</dbReference>
<name>A0A934NDJ4_9BACT</name>
<gene>
    <name evidence="8" type="ORF">JF888_15920</name>
</gene>
<evidence type="ECO:0000313" key="8">
    <source>
        <dbReference type="EMBL" id="MBJ7604641.1"/>
    </source>
</evidence>
<dbReference type="Gene3D" id="3.40.50.1580">
    <property type="entry name" value="Nucleoside phosphorylase domain"/>
    <property type="match status" value="1"/>
</dbReference>
<dbReference type="PROSITE" id="PS01232">
    <property type="entry name" value="PNP_UDP_1"/>
    <property type="match status" value="1"/>
</dbReference>
<dbReference type="GO" id="GO:0009164">
    <property type="term" value="P:nucleoside catabolic process"/>
    <property type="evidence" value="ECO:0007669"/>
    <property type="project" value="UniProtKB-ARBA"/>
</dbReference>
<proteinExistence type="inferred from homology"/>
<dbReference type="PANTHER" id="PTHR43691">
    <property type="entry name" value="URIDINE PHOSPHORYLASE"/>
    <property type="match status" value="1"/>
</dbReference>
<evidence type="ECO:0000256" key="6">
    <source>
        <dbReference type="ARBA" id="ARBA00048447"/>
    </source>
</evidence>
<sequence>MAEAERKYHVGLAAGEVGEYVLYPGDPFRTPLIGGYFEDAREMAFSREYRTCTGTLDGAKVSAVSSGIGGPSAAIGIEELADLGVHTFLRVGTCGGAQREIKMGDLVIVTGAVRSEGTANDYVPLEYPAIANLDVVLAAREAAEAAGAPYHLGVVRSVDALYPELLPDRMPKRDQLKQELEVWSRAGVVANDMESSTVLVISALRKLRAGVILLCVDELGAGEIQHLDPSSMDRMLGVAVDAVRRLIQRDRASG</sequence>
<evidence type="ECO:0000256" key="5">
    <source>
        <dbReference type="ARBA" id="ARBA00022679"/>
    </source>
</evidence>
<evidence type="ECO:0000256" key="1">
    <source>
        <dbReference type="ARBA" id="ARBA00010456"/>
    </source>
</evidence>
<dbReference type="InterPro" id="IPR000845">
    <property type="entry name" value="Nucleoside_phosphorylase_d"/>
</dbReference>
<feature type="domain" description="Nucleoside phosphorylase" evidence="7">
    <location>
        <begin position="20"/>
        <end position="246"/>
    </location>
</feature>
<dbReference type="EC" id="2.4.2.3" evidence="2"/>
<evidence type="ECO:0000259" key="7">
    <source>
        <dbReference type="Pfam" id="PF01048"/>
    </source>
</evidence>
<dbReference type="PANTHER" id="PTHR43691:SF11">
    <property type="entry name" value="FI09636P-RELATED"/>
    <property type="match status" value="1"/>
</dbReference>
<comment type="similarity">
    <text evidence="1">Belongs to the PNP/UDP phosphorylase family.</text>
</comment>
<evidence type="ECO:0000256" key="4">
    <source>
        <dbReference type="ARBA" id="ARBA00022676"/>
    </source>
</evidence>
<comment type="caution">
    <text evidence="8">The sequence shown here is derived from an EMBL/GenBank/DDBJ whole genome shotgun (WGS) entry which is preliminary data.</text>
</comment>
<dbReference type="RefSeq" id="WP_338182594.1">
    <property type="nucleotide sequence ID" value="NZ_JAEKNQ010000063.1"/>
</dbReference>
<organism evidence="8 9">
    <name type="scientific">Candidatus Dormiibacter inghamiae</name>
    <dbReference type="NCBI Taxonomy" id="3127013"/>
    <lineage>
        <taxon>Bacteria</taxon>
        <taxon>Bacillati</taxon>
        <taxon>Candidatus Dormiibacterota</taxon>
        <taxon>Candidatus Dormibacteria</taxon>
        <taxon>Candidatus Dormibacterales</taxon>
        <taxon>Candidatus Dormibacteraceae</taxon>
        <taxon>Candidatus Dormiibacter</taxon>
    </lineage>
</organism>
<dbReference type="GO" id="GO:0004850">
    <property type="term" value="F:uridine phosphorylase activity"/>
    <property type="evidence" value="ECO:0007669"/>
    <property type="project" value="UniProtKB-EC"/>
</dbReference>
<dbReference type="SUPFAM" id="SSF53167">
    <property type="entry name" value="Purine and uridine phosphorylases"/>
    <property type="match status" value="1"/>
</dbReference>
<reference evidence="8 9" key="1">
    <citation type="submission" date="2020-10" db="EMBL/GenBank/DDBJ databases">
        <title>Ca. Dormibacterota MAGs.</title>
        <authorList>
            <person name="Montgomery K."/>
        </authorList>
    </citation>
    <scope>NUCLEOTIDE SEQUENCE [LARGE SCALE GENOMIC DNA]</scope>
    <source>
        <strain evidence="8">SC8811_S16_3</strain>
    </source>
</reference>
<keyword evidence="4" id="KW-0328">Glycosyltransferase</keyword>
<protein>
    <recommendedName>
        <fullName evidence="3">Uridine phosphorylase</fullName>
        <ecNumber evidence="2">2.4.2.3</ecNumber>
    </recommendedName>
</protein>
<dbReference type="InterPro" id="IPR018016">
    <property type="entry name" value="Nucleoside_phosphorylase_CS"/>
</dbReference>
<dbReference type="InterPro" id="IPR035994">
    <property type="entry name" value="Nucleoside_phosphorylase_sf"/>
</dbReference>
<dbReference type="Proteomes" id="UP000620075">
    <property type="component" value="Unassembled WGS sequence"/>
</dbReference>
<comment type="catalytic activity">
    <reaction evidence="6">
        <text>uridine + phosphate = alpha-D-ribose 1-phosphate + uracil</text>
        <dbReference type="Rhea" id="RHEA:24388"/>
        <dbReference type="ChEBI" id="CHEBI:16704"/>
        <dbReference type="ChEBI" id="CHEBI:17568"/>
        <dbReference type="ChEBI" id="CHEBI:43474"/>
        <dbReference type="ChEBI" id="CHEBI:57720"/>
        <dbReference type="EC" id="2.4.2.3"/>
    </reaction>
</comment>